<evidence type="ECO:0000313" key="3">
    <source>
        <dbReference type="Proteomes" id="UP000786811"/>
    </source>
</evidence>
<evidence type="ECO:0008006" key="4">
    <source>
        <dbReference type="Google" id="ProtNLM"/>
    </source>
</evidence>
<keyword evidence="3" id="KW-1185">Reference proteome</keyword>
<gene>
    <name evidence="2" type="ORF">HICCMSTLAB_LOCUS2714</name>
</gene>
<protein>
    <recommendedName>
        <fullName evidence="4">Secreted protein</fullName>
    </recommendedName>
</protein>
<evidence type="ECO:0000256" key="1">
    <source>
        <dbReference type="SAM" id="SignalP"/>
    </source>
</evidence>
<reference evidence="2" key="1">
    <citation type="submission" date="2021-04" db="EMBL/GenBank/DDBJ databases">
        <authorList>
            <person name="Chebbi M.A.C M."/>
        </authorList>
    </citation>
    <scope>NUCLEOTIDE SEQUENCE</scope>
</reference>
<keyword evidence="1" id="KW-0732">Signal</keyword>
<sequence length="68" mass="7943">MCSTNIFLFFFSIVVCIWDKMSDIFCSQNLCLKSISYDTTTPERFSSRHFQGFYIRKGGPIGIKRTRC</sequence>
<dbReference type="AlphaFoldDB" id="A0A8J2MFX0"/>
<name>A0A8J2MFX0_COTCN</name>
<feature type="signal peptide" evidence="1">
    <location>
        <begin position="1"/>
        <end position="16"/>
    </location>
</feature>
<proteinExistence type="predicted"/>
<evidence type="ECO:0000313" key="2">
    <source>
        <dbReference type="EMBL" id="CAG5078349.1"/>
    </source>
</evidence>
<dbReference type="Proteomes" id="UP000786811">
    <property type="component" value="Unassembled WGS sequence"/>
</dbReference>
<comment type="caution">
    <text evidence="2">The sequence shown here is derived from an EMBL/GenBank/DDBJ whole genome shotgun (WGS) entry which is preliminary data.</text>
</comment>
<dbReference type="EMBL" id="CAJNRD030001117">
    <property type="protein sequence ID" value="CAG5078349.1"/>
    <property type="molecule type" value="Genomic_DNA"/>
</dbReference>
<feature type="chain" id="PRO_5035147238" description="Secreted protein" evidence="1">
    <location>
        <begin position="17"/>
        <end position="68"/>
    </location>
</feature>
<accession>A0A8J2MFX0</accession>
<organism evidence="2 3">
    <name type="scientific">Cotesia congregata</name>
    <name type="common">Parasitoid wasp</name>
    <name type="synonym">Apanteles congregatus</name>
    <dbReference type="NCBI Taxonomy" id="51543"/>
    <lineage>
        <taxon>Eukaryota</taxon>
        <taxon>Metazoa</taxon>
        <taxon>Ecdysozoa</taxon>
        <taxon>Arthropoda</taxon>
        <taxon>Hexapoda</taxon>
        <taxon>Insecta</taxon>
        <taxon>Pterygota</taxon>
        <taxon>Neoptera</taxon>
        <taxon>Endopterygota</taxon>
        <taxon>Hymenoptera</taxon>
        <taxon>Apocrita</taxon>
        <taxon>Ichneumonoidea</taxon>
        <taxon>Braconidae</taxon>
        <taxon>Microgastrinae</taxon>
        <taxon>Cotesia</taxon>
    </lineage>
</organism>